<evidence type="ECO:0000256" key="2">
    <source>
        <dbReference type="SAM" id="SignalP"/>
    </source>
</evidence>
<feature type="compositionally biased region" description="Basic and acidic residues" evidence="1">
    <location>
        <begin position="87"/>
        <end position="99"/>
    </location>
</feature>
<evidence type="ECO:0000256" key="1">
    <source>
        <dbReference type="SAM" id="MobiDB-lite"/>
    </source>
</evidence>
<dbReference type="Proteomes" id="UP000011087">
    <property type="component" value="Unassembled WGS sequence"/>
</dbReference>
<keyword evidence="2" id="KW-0732">Signal</keyword>
<reference evidence="4" key="3">
    <citation type="submission" date="2015-06" db="UniProtKB">
        <authorList>
            <consortium name="EnsemblProtists"/>
        </authorList>
    </citation>
    <scope>IDENTIFICATION</scope>
</reference>
<accession>L1JHX8</accession>
<feature type="non-terminal residue" evidence="3">
    <location>
        <position position="151"/>
    </location>
</feature>
<evidence type="ECO:0000313" key="3">
    <source>
        <dbReference type="EMBL" id="EKX48101.1"/>
    </source>
</evidence>
<feature type="region of interest" description="Disordered" evidence="1">
    <location>
        <begin position="87"/>
        <end position="121"/>
    </location>
</feature>
<evidence type="ECO:0000313" key="4">
    <source>
        <dbReference type="EnsemblProtists" id="EKX48101"/>
    </source>
</evidence>
<dbReference type="GeneID" id="17304772"/>
<organism evidence="3">
    <name type="scientific">Guillardia theta (strain CCMP2712)</name>
    <name type="common">Cryptophyte</name>
    <dbReference type="NCBI Taxonomy" id="905079"/>
    <lineage>
        <taxon>Eukaryota</taxon>
        <taxon>Cryptophyceae</taxon>
        <taxon>Pyrenomonadales</taxon>
        <taxon>Geminigeraceae</taxon>
        <taxon>Guillardia</taxon>
    </lineage>
</organism>
<feature type="chain" id="PRO_5008771374" evidence="2">
    <location>
        <begin position="23"/>
        <end position="151"/>
    </location>
</feature>
<reference evidence="5" key="2">
    <citation type="submission" date="2012-11" db="EMBL/GenBank/DDBJ databases">
        <authorList>
            <person name="Kuo A."/>
            <person name="Curtis B.A."/>
            <person name="Tanifuji G."/>
            <person name="Burki F."/>
            <person name="Gruber A."/>
            <person name="Irimia M."/>
            <person name="Maruyama S."/>
            <person name="Arias M.C."/>
            <person name="Ball S.G."/>
            <person name="Gile G.H."/>
            <person name="Hirakawa Y."/>
            <person name="Hopkins J.F."/>
            <person name="Rensing S.A."/>
            <person name="Schmutz J."/>
            <person name="Symeonidi A."/>
            <person name="Elias M."/>
            <person name="Eveleigh R.J."/>
            <person name="Herman E.K."/>
            <person name="Klute M.J."/>
            <person name="Nakayama T."/>
            <person name="Obornik M."/>
            <person name="Reyes-Prieto A."/>
            <person name="Armbrust E.V."/>
            <person name="Aves S.J."/>
            <person name="Beiko R.G."/>
            <person name="Coutinho P."/>
            <person name="Dacks J.B."/>
            <person name="Durnford D.G."/>
            <person name="Fast N.M."/>
            <person name="Green B.R."/>
            <person name="Grisdale C."/>
            <person name="Hempe F."/>
            <person name="Henrissat B."/>
            <person name="Hoppner M.P."/>
            <person name="Ishida K.-I."/>
            <person name="Kim E."/>
            <person name="Koreny L."/>
            <person name="Kroth P.G."/>
            <person name="Liu Y."/>
            <person name="Malik S.-B."/>
            <person name="Maier U.G."/>
            <person name="McRose D."/>
            <person name="Mock T."/>
            <person name="Neilson J.A."/>
            <person name="Onodera N.T."/>
            <person name="Poole A.M."/>
            <person name="Pritham E.J."/>
            <person name="Richards T.A."/>
            <person name="Rocap G."/>
            <person name="Roy S.W."/>
            <person name="Sarai C."/>
            <person name="Schaack S."/>
            <person name="Shirato S."/>
            <person name="Slamovits C.H."/>
            <person name="Spencer D.F."/>
            <person name="Suzuki S."/>
            <person name="Worden A.Z."/>
            <person name="Zauner S."/>
            <person name="Barry K."/>
            <person name="Bell C."/>
            <person name="Bharti A.K."/>
            <person name="Crow J.A."/>
            <person name="Grimwood J."/>
            <person name="Kramer R."/>
            <person name="Lindquist E."/>
            <person name="Lucas S."/>
            <person name="Salamov A."/>
            <person name="McFadden G.I."/>
            <person name="Lane C.E."/>
            <person name="Keeling P.J."/>
            <person name="Gray M.W."/>
            <person name="Grigoriev I.V."/>
            <person name="Archibald J.M."/>
        </authorList>
    </citation>
    <scope>NUCLEOTIDE SEQUENCE</scope>
    <source>
        <strain evidence="5">CCMP2712</strain>
    </source>
</reference>
<sequence length="151" mass="16596">MESQSLFCLLLFLLPIALGSLAHVHRADAPQHTPVTVARGCAAFAFPGHVVLRGKRAESRGCRVRFQTAKISLQGRRQSVLPLCMQDKDPNEANERPSDKNSNASTILQSCRSESNGEDQGGSIEEARMMLMRIQNTSAMLNESLDTTRTL</sequence>
<dbReference type="PaxDb" id="55529-EKX48101"/>
<gene>
    <name evidence="3" type="ORF">GUITHDRAFT_151924</name>
</gene>
<dbReference type="RefSeq" id="XP_005835081.1">
    <property type="nucleotide sequence ID" value="XM_005835024.1"/>
</dbReference>
<dbReference type="AlphaFoldDB" id="L1JHX8"/>
<dbReference type="EnsemblProtists" id="EKX48101">
    <property type="protein sequence ID" value="EKX48101"/>
    <property type="gene ID" value="GUITHDRAFT_151924"/>
</dbReference>
<feature type="signal peptide" evidence="2">
    <location>
        <begin position="1"/>
        <end position="22"/>
    </location>
</feature>
<reference evidence="3 5" key="1">
    <citation type="journal article" date="2012" name="Nature">
        <title>Algal genomes reveal evolutionary mosaicism and the fate of nucleomorphs.</title>
        <authorList>
            <consortium name="DOE Joint Genome Institute"/>
            <person name="Curtis B.A."/>
            <person name="Tanifuji G."/>
            <person name="Burki F."/>
            <person name="Gruber A."/>
            <person name="Irimia M."/>
            <person name="Maruyama S."/>
            <person name="Arias M.C."/>
            <person name="Ball S.G."/>
            <person name="Gile G.H."/>
            <person name="Hirakawa Y."/>
            <person name="Hopkins J.F."/>
            <person name="Kuo A."/>
            <person name="Rensing S.A."/>
            <person name="Schmutz J."/>
            <person name="Symeonidi A."/>
            <person name="Elias M."/>
            <person name="Eveleigh R.J."/>
            <person name="Herman E.K."/>
            <person name="Klute M.J."/>
            <person name="Nakayama T."/>
            <person name="Obornik M."/>
            <person name="Reyes-Prieto A."/>
            <person name="Armbrust E.V."/>
            <person name="Aves S.J."/>
            <person name="Beiko R.G."/>
            <person name="Coutinho P."/>
            <person name="Dacks J.B."/>
            <person name="Durnford D.G."/>
            <person name="Fast N.M."/>
            <person name="Green B.R."/>
            <person name="Grisdale C.J."/>
            <person name="Hempel F."/>
            <person name="Henrissat B."/>
            <person name="Hoppner M.P."/>
            <person name="Ishida K."/>
            <person name="Kim E."/>
            <person name="Koreny L."/>
            <person name="Kroth P.G."/>
            <person name="Liu Y."/>
            <person name="Malik S.B."/>
            <person name="Maier U.G."/>
            <person name="McRose D."/>
            <person name="Mock T."/>
            <person name="Neilson J.A."/>
            <person name="Onodera N.T."/>
            <person name="Poole A.M."/>
            <person name="Pritham E.J."/>
            <person name="Richards T.A."/>
            <person name="Rocap G."/>
            <person name="Roy S.W."/>
            <person name="Sarai C."/>
            <person name="Schaack S."/>
            <person name="Shirato S."/>
            <person name="Slamovits C.H."/>
            <person name="Spencer D.F."/>
            <person name="Suzuki S."/>
            <person name="Worden A.Z."/>
            <person name="Zauner S."/>
            <person name="Barry K."/>
            <person name="Bell C."/>
            <person name="Bharti A.K."/>
            <person name="Crow J.A."/>
            <person name="Grimwood J."/>
            <person name="Kramer R."/>
            <person name="Lindquist E."/>
            <person name="Lucas S."/>
            <person name="Salamov A."/>
            <person name="McFadden G.I."/>
            <person name="Lane C.E."/>
            <person name="Keeling P.J."/>
            <person name="Gray M.W."/>
            <person name="Grigoriev I.V."/>
            <person name="Archibald J.M."/>
        </authorList>
    </citation>
    <scope>NUCLEOTIDE SEQUENCE</scope>
    <source>
        <strain evidence="3 5">CCMP2712</strain>
    </source>
</reference>
<feature type="compositionally biased region" description="Polar residues" evidence="1">
    <location>
        <begin position="100"/>
        <end position="114"/>
    </location>
</feature>
<evidence type="ECO:0000313" key="5">
    <source>
        <dbReference type="Proteomes" id="UP000011087"/>
    </source>
</evidence>
<keyword evidence="5" id="KW-1185">Reference proteome</keyword>
<name>L1JHX8_GUITC</name>
<protein>
    <submittedName>
        <fullName evidence="3 4">Uncharacterized protein</fullName>
    </submittedName>
</protein>
<proteinExistence type="predicted"/>
<dbReference type="HOGENOM" id="CLU_1736283_0_0_1"/>
<dbReference type="KEGG" id="gtt:GUITHDRAFT_151924"/>
<dbReference type="EMBL" id="JH992987">
    <property type="protein sequence ID" value="EKX48101.1"/>
    <property type="molecule type" value="Genomic_DNA"/>
</dbReference>